<feature type="region of interest" description="Disordered" evidence="1">
    <location>
        <begin position="160"/>
        <end position="186"/>
    </location>
</feature>
<protein>
    <submittedName>
        <fullName evidence="2">Uncharacterized protein</fullName>
    </submittedName>
</protein>
<evidence type="ECO:0000256" key="1">
    <source>
        <dbReference type="SAM" id="MobiDB-lite"/>
    </source>
</evidence>
<proteinExistence type="predicted"/>
<keyword evidence="3" id="KW-1185">Reference proteome</keyword>
<name>A0A0E0FPG8_ORYNI</name>
<dbReference type="Proteomes" id="UP000006591">
    <property type="component" value="Chromosome 1"/>
</dbReference>
<feature type="region of interest" description="Disordered" evidence="1">
    <location>
        <begin position="119"/>
        <end position="140"/>
    </location>
</feature>
<evidence type="ECO:0000313" key="2">
    <source>
        <dbReference type="EnsemblPlants" id="ONIVA01G25640.1"/>
    </source>
</evidence>
<feature type="compositionally biased region" description="Basic residues" evidence="1">
    <location>
        <begin position="161"/>
        <end position="172"/>
    </location>
</feature>
<dbReference type="EnsemblPlants" id="ONIVA01G25640.1">
    <property type="protein sequence ID" value="ONIVA01G25640.1"/>
    <property type="gene ID" value="ONIVA01G25640"/>
</dbReference>
<accession>A0A0E0FPG8</accession>
<dbReference type="HOGENOM" id="CLU_1296163_0_0_1"/>
<reference evidence="2" key="2">
    <citation type="submission" date="2018-04" db="EMBL/GenBank/DDBJ databases">
        <title>OnivRS2 (Oryza nivara Reference Sequence Version 2).</title>
        <authorList>
            <person name="Zhang J."/>
            <person name="Kudrna D."/>
            <person name="Lee S."/>
            <person name="Talag J."/>
            <person name="Rajasekar S."/>
            <person name="Welchert J."/>
            <person name="Hsing Y.-I."/>
            <person name="Wing R.A."/>
        </authorList>
    </citation>
    <scope>NUCLEOTIDE SEQUENCE [LARGE SCALE GENOMIC DNA]</scope>
</reference>
<dbReference type="AlphaFoldDB" id="A0A0E0FPG8"/>
<dbReference type="Gramene" id="ONIVA01G25640.1">
    <property type="protein sequence ID" value="ONIVA01G25640.1"/>
    <property type="gene ID" value="ONIVA01G25640"/>
</dbReference>
<organism evidence="2">
    <name type="scientific">Oryza nivara</name>
    <name type="common">Indian wild rice</name>
    <name type="synonym">Oryza sativa f. spontanea</name>
    <dbReference type="NCBI Taxonomy" id="4536"/>
    <lineage>
        <taxon>Eukaryota</taxon>
        <taxon>Viridiplantae</taxon>
        <taxon>Streptophyta</taxon>
        <taxon>Embryophyta</taxon>
        <taxon>Tracheophyta</taxon>
        <taxon>Spermatophyta</taxon>
        <taxon>Magnoliopsida</taxon>
        <taxon>Liliopsida</taxon>
        <taxon>Poales</taxon>
        <taxon>Poaceae</taxon>
        <taxon>BOP clade</taxon>
        <taxon>Oryzoideae</taxon>
        <taxon>Oryzeae</taxon>
        <taxon>Oryzinae</taxon>
        <taxon>Oryza</taxon>
    </lineage>
</organism>
<sequence length="213" mass="21667">MPLPPLAPPPPSRRRRRRLFCPATPEPASFAAGVGSGLEGARSGGAQALCLVPAASDVASSARAATAAASGLLCRCLADAAWPTPLRLDLAAGGPDPLTATPALLPLAVGVAGAASTRRRPSACFPSGPQPPGVGGGRMPRRHRPCRYLALSAAAQAAARWGRRGREGRRRGGFGSPPVSPWSGATRGSSLKERLLYLLLGFAKVGASGGERN</sequence>
<reference evidence="2" key="1">
    <citation type="submission" date="2015-04" db="UniProtKB">
        <authorList>
            <consortium name="EnsemblPlants"/>
        </authorList>
    </citation>
    <scope>IDENTIFICATION</scope>
    <source>
        <strain evidence="2">SL10</strain>
    </source>
</reference>
<evidence type="ECO:0000313" key="3">
    <source>
        <dbReference type="Proteomes" id="UP000006591"/>
    </source>
</evidence>